<evidence type="ECO:0000313" key="2">
    <source>
        <dbReference type="Proteomes" id="UP000186922"/>
    </source>
</evidence>
<evidence type="ECO:0000313" key="1">
    <source>
        <dbReference type="EMBL" id="GAU93254.1"/>
    </source>
</evidence>
<name>A0A1D1UUC5_RAMVA</name>
<gene>
    <name evidence="1" type="primary">RvY_05220-1</name>
    <name evidence="1" type="synonym">RvY_05220.1</name>
    <name evidence="1" type="ORF">RvY_05220</name>
</gene>
<organism evidence="1 2">
    <name type="scientific">Ramazzottius varieornatus</name>
    <name type="common">Water bear</name>
    <name type="synonym">Tardigrade</name>
    <dbReference type="NCBI Taxonomy" id="947166"/>
    <lineage>
        <taxon>Eukaryota</taxon>
        <taxon>Metazoa</taxon>
        <taxon>Ecdysozoa</taxon>
        <taxon>Tardigrada</taxon>
        <taxon>Eutardigrada</taxon>
        <taxon>Parachela</taxon>
        <taxon>Hypsibioidea</taxon>
        <taxon>Ramazzottiidae</taxon>
        <taxon>Ramazzottius</taxon>
    </lineage>
</organism>
<dbReference type="AlphaFoldDB" id="A0A1D1UUC5"/>
<reference evidence="1 2" key="1">
    <citation type="journal article" date="2016" name="Nat. Commun.">
        <title>Extremotolerant tardigrade genome and improved radiotolerance of human cultured cells by tardigrade-unique protein.</title>
        <authorList>
            <person name="Hashimoto T."/>
            <person name="Horikawa D.D."/>
            <person name="Saito Y."/>
            <person name="Kuwahara H."/>
            <person name="Kozuka-Hata H."/>
            <person name="Shin-I T."/>
            <person name="Minakuchi Y."/>
            <person name="Ohishi K."/>
            <person name="Motoyama A."/>
            <person name="Aizu T."/>
            <person name="Enomoto A."/>
            <person name="Kondo K."/>
            <person name="Tanaka S."/>
            <person name="Hara Y."/>
            <person name="Koshikawa S."/>
            <person name="Sagara H."/>
            <person name="Miura T."/>
            <person name="Yokobori S."/>
            <person name="Miyagawa K."/>
            <person name="Suzuki Y."/>
            <person name="Kubo T."/>
            <person name="Oyama M."/>
            <person name="Kohara Y."/>
            <person name="Fujiyama A."/>
            <person name="Arakawa K."/>
            <person name="Katayama T."/>
            <person name="Toyoda A."/>
            <person name="Kunieda T."/>
        </authorList>
    </citation>
    <scope>NUCLEOTIDE SEQUENCE [LARGE SCALE GENOMIC DNA]</scope>
    <source>
        <strain evidence="1 2">YOKOZUNA-1</strain>
    </source>
</reference>
<accession>A0A1D1UUC5</accession>
<dbReference type="Proteomes" id="UP000186922">
    <property type="component" value="Unassembled WGS sequence"/>
</dbReference>
<proteinExistence type="predicted"/>
<dbReference type="EMBL" id="BDGG01000002">
    <property type="protein sequence ID" value="GAU93254.1"/>
    <property type="molecule type" value="Genomic_DNA"/>
</dbReference>
<comment type="caution">
    <text evidence="1">The sequence shown here is derived from an EMBL/GenBank/DDBJ whole genome shotgun (WGS) entry which is preliminary data.</text>
</comment>
<protein>
    <submittedName>
        <fullName evidence="1">Uncharacterized protein</fullName>
    </submittedName>
</protein>
<keyword evidence="2" id="KW-1185">Reference proteome</keyword>
<sequence>MNEVGTSGDPSLFGNREYITTDVLPTRILSLISTLHQPSTKTYTEHSKCHYLQVFECPEKSTVSHSLCCTKRSSLSIFRRARRLSNSTQLNSKVFHHIPTRVRTISAKQQRFRCVVGAREPRYEEHLDSRSLWKVS</sequence>